<evidence type="ECO:0000313" key="1">
    <source>
        <dbReference type="EMBL" id="KAF2622782.1"/>
    </source>
</evidence>
<organism evidence="1 2">
    <name type="scientific">Macroventuria anomochaeta</name>
    <dbReference type="NCBI Taxonomy" id="301207"/>
    <lineage>
        <taxon>Eukaryota</taxon>
        <taxon>Fungi</taxon>
        <taxon>Dikarya</taxon>
        <taxon>Ascomycota</taxon>
        <taxon>Pezizomycotina</taxon>
        <taxon>Dothideomycetes</taxon>
        <taxon>Pleosporomycetidae</taxon>
        <taxon>Pleosporales</taxon>
        <taxon>Pleosporineae</taxon>
        <taxon>Didymellaceae</taxon>
        <taxon>Macroventuria</taxon>
    </lineage>
</organism>
<reference evidence="1" key="1">
    <citation type="journal article" date="2020" name="Stud. Mycol.">
        <title>101 Dothideomycetes genomes: a test case for predicting lifestyles and emergence of pathogens.</title>
        <authorList>
            <person name="Haridas S."/>
            <person name="Albert R."/>
            <person name="Binder M."/>
            <person name="Bloem J."/>
            <person name="Labutti K."/>
            <person name="Salamov A."/>
            <person name="Andreopoulos B."/>
            <person name="Baker S."/>
            <person name="Barry K."/>
            <person name="Bills G."/>
            <person name="Bluhm B."/>
            <person name="Cannon C."/>
            <person name="Castanera R."/>
            <person name="Culley D."/>
            <person name="Daum C."/>
            <person name="Ezra D."/>
            <person name="Gonzalez J."/>
            <person name="Henrissat B."/>
            <person name="Kuo A."/>
            <person name="Liang C."/>
            <person name="Lipzen A."/>
            <person name="Lutzoni F."/>
            <person name="Magnuson J."/>
            <person name="Mondo S."/>
            <person name="Nolan M."/>
            <person name="Ohm R."/>
            <person name="Pangilinan J."/>
            <person name="Park H.-J."/>
            <person name="Ramirez L."/>
            <person name="Alfaro M."/>
            <person name="Sun H."/>
            <person name="Tritt A."/>
            <person name="Yoshinaga Y."/>
            <person name="Zwiers L.-H."/>
            <person name="Turgeon B."/>
            <person name="Goodwin S."/>
            <person name="Spatafora J."/>
            <person name="Crous P."/>
            <person name="Grigoriev I."/>
        </authorList>
    </citation>
    <scope>NUCLEOTIDE SEQUENCE</scope>
    <source>
        <strain evidence="1">CBS 525.71</strain>
    </source>
</reference>
<accession>A0ACB6RNA1</accession>
<gene>
    <name evidence="1" type="ORF">BU25DRAFT_425487</name>
</gene>
<protein>
    <submittedName>
        <fullName evidence="1">Uncharacterized protein</fullName>
    </submittedName>
</protein>
<evidence type="ECO:0000313" key="2">
    <source>
        <dbReference type="Proteomes" id="UP000799754"/>
    </source>
</evidence>
<keyword evidence="2" id="KW-1185">Reference proteome</keyword>
<sequence>MDAKDITFHNQAASPFFRLPPEIRNHIYTLVFRSDIVSVYPHPHRVTFCIRKHPDMEDTNEPHPEHSENELQEPYVFQYTCRQIFHEAGDLYFALNTFELREKRPHKFSESHLALPCLARIRNARISVTTCTAYMPDGNLRLGGVQARKVRLLGMLKGLTKVMVTIWSCHPSGYTKEEKFAEVKRVFETERRGQAVKFVLE</sequence>
<dbReference type="EMBL" id="MU006742">
    <property type="protein sequence ID" value="KAF2622782.1"/>
    <property type="molecule type" value="Genomic_DNA"/>
</dbReference>
<name>A0ACB6RNA1_9PLEO</name>
<proteinExistence type="predicted"/>
<comment type="caution">
    <text evidence="1">The sequence shown here is derived from an EMBL/GenBank/DDBJ whole genome shotgun (WGS) entry which is preliminary data.</text>
</comment>
<dbReference type="Proteomes" id="UP000799754">
    <property type="component" value="Unassembled WGS sequence"/>
</dbReference>